<dbReference type="Pfam" id="PF04851">
    <property type="entry name" value="ResIII"/>
    <property type="match status" value="1"/>
</dbReference>
<dbReference type="Gene3D" id="3.40.50.300">
    <property type="entry name" value="P-loop containing nucleotide triphosphate hydrolases"/>
    <property type="match status" value="2"/>
</dbReference>
<dbReference type="GO" id="GO:0051539">
    <property type="term" value="F:4 iron, 4 sulfur cluster binding"/>
    <property type="evidence" value="ECO:0007669"/>
    <property type="project" value="UniProtKB-KW"/>
</dbReference>
<dbReference type="SMART" id="SM00488">
    <property type="entry name" value="DEXDc2"/>
    <property type="match status" value="1"/>
</dbReference>
<dbReference type="SUPFAM" id="SSF52540">
    <property type="entry name" value="P-loop containing nucleoside triphosphate hydrolases"/>
    <property type="match status" value="2"/>
</dbReference>
<dbReference type="GO" id="GO:0003678">
    <property type="term" value="F:DNA helicase activity"/>
    <property type="evidence" value="ECO:0007669"/>
    <property type="project" value="InterPro"/>
</dbReference>
<name>G7V972_THELD</name>
<keyword evidence="1" id="KW-0004">4Fe-4S</keyword>
<evidence type="ECO:0000256" key="3">
    <source>
        <dbReference type="ARBA" id="ARBA00022763"/>
    </source>
</evidence>
<dbReference type="SMART" id="SM00491">
    <property type="entry name" value="HELICc2"/>
    <property type="match status" value="1"/>
</dbReference>
<dbReference type="HOGENOM" id="CLU_012117_2_2_0"/>
<keyword evidence="5" id="KW-0067">ATP-binding</keyword>
<evidence type="ECO:0000256" key="1">
    <source>
        <dbReference type="ARBA" id="ARBA00022485"/>
    </source>
</evidence>
<keyword evidence="3" id="KW-0227">DNA damage</keyword>
<evidence type="ECO:0000313" key="11">
    <source>
        <dbReference type="Proteomes" id="UP000005868"/>
    </source>
</evidence>
<keyword evidence="4" id="KW-0378">Hydrolase</keyword>
<dbReference type="InterPro" id="IPR014013">
    <property type="entry name" value="Helic_SF1/SF2_ATP-bd_DinG/Rad3"/>
</dbReference>
<evidence type="ECO:0000256" key="7">
    <source>
        <dbReference type="ARBA" id="ARBA00038058"/>
    </source>
</evidence>
<dbReference type="eggNOG" id="COG1199">
    <property type="taxonomic scope" value="Bacteria"/>
</dbReference>
<evidence type="ECO:0000313" key="10">
    <source>
        <dbReference type="EMBL" id="AER66441.1"/>
    </source>
</evidence>
<keyword evidence="10" id="KW-0347">Helicase</keyword>
<evidence type="ECO:0000259" key="9">
    <source>
        <dbReference type="PROSITE" id="PS51193"/>
    </source>
</evidence>
<proteinExistence type="inferred from homology"/>
<comment type="similarity">
    <text evidence="7">Belongs to the helicase family. DinG subfamily.</text>
</comment>
<protein>
    <submittedName>
        <fullName evidence="10">DEAD/DEAH box helicase domain protein</fullName>
    </submittedName>
</protein>
<dbReference type="GO" id="GO:0006281">
    <property type="term" value="P:DNA repair"/>
    <property type="evidence" value="ECO:0007669"/>
    <property type="project" value="UniProtKB-KW"/>
</dbReference>
<keyword evidence="11" id="KW-1185">Reference proteome</keyword>
<reference evidence="10 11" key="2">
    <citation type="journal article" date="2012" name="Stand. Genomic Sci.">
        <title>Genome sequence of the moderately thermophilic, amino-acid-degrading and sulfur-reducing bacterium Thermovirga lienii type strain (Cas60314(T)).</title>
        <authorList>
            <person name="Goker M."/>
            <person name="Saunders E."/>
            <person name="Lapidus A."/>
            <person name="Nolan M."/>
            <person name="Lucas S."/>
            <person name="Hammon N."/>
            <person name="Deshpande S."/>
            <person name="Cheng J.F."/>
            <person name="Han C."/>
            <person name="Tapia R."/>
            <person name="Goodwin L.A."/>
            <person name="Pitluck S."/>
            <person name="Liolios K."/>
            <person name="Mavromatis K."/>
            <person name="Pagani I."/>
            <person name="Ivanova N."/>
            <person name="Mikhailova N."/>
            <person name="Pati A."/>
            <person name="Chen A."/>
            <person name="Palaniappan K."/>
            <person name="Land M."/>
            <person name="Chang Y.J."/>
            <person name="Jeffries C.D."/>
            <person name="Brambilla E.M."/>
            <person name="Rohde M."/>
            <person name="Spring S."/>
            <person name="Detter J.C."/>
            <person name="Woyke T."/>
            <person name="Bristow J."/>
            <person name="Eisen J.A."/>
            <person name="Markowitz V."/>
            <person name="Hugenholtz P."/>
            <person name="Kyrpides N.C."/>
            <person name="Klenk H.P."/>
        </authorList>
    </citation>
    <scope>NUCLEOTIDE SEQUENCE [LARGE SCALE GENOMIC DNA]</scope>
    <source>
        <strain evidence="11">ATCC BAA-1197 / DSM 17291 / Cas60314</strain>
    </source>
</reference>
<keyword evidence="1" id="KW-0408">Iron</keyword>
<dbReference type="PANTHER" id="PTHR11472:SF34">
    <property type="entry name" value="REGULATOR OF TELOMERE ELONGATION HELICASE 1"/>
    <property type="match status" value="1"/>
</dbReference>
<dbReference type="InterPro" id="IPR006555">
    <property type="entry name" value="ATP-dep_Helicase_C"/>
</dbReference>
<dbReference type="EMBL" id="CP003096">
    <property type="protein sequence ID" value="AER66441.1"/>
    <property type="molecule type" value="Genomic_DNA"/>
</dbReference>
<organism evidence="10 11">
    <name type="scientific">Thermovirga lienii (strain ATCC BAA-1197 / DSM 17291 / Cas60314)</name>
    <dbReference type="NCBI Taxonomy" id="580340"/>
    <lineage>
        <taxon>Bacteria</taxon>
        <taxon>Thermotogati</taxon>
        <taxon>Synergistota</taxon>
        <taxon>Synergistia</taxon>
        <taxon>Synergistales</taxon>
        <taxon>Thermovirgaceae</taxon>
        <taxon>Thermovirga</taxon>
    </lineage>
</organism>
<accession>G7V972</accession>
<dbReference type="PROSITE" id="PS51192">
    <property type="entry name" value="HELICASE_ATP_BIND_1"/>
    <property type="match status" value="1"/>
</dbReference>
<gene>
    <name evidence="10" type="ordered locus">Tlie_0706</name>
</gene>
<dbReference type="PROSITE" id="PS51193">
    <property type="entry name" value="HELICASE_ATP_BIND_2"/>
    <property type="match status" value="1"/>
</dbReference>
<dbReference type="SMART" id="SM00487">
    <property type="entry name" value="DEXDc"/>
    <property type="match status" value="1"/>
</dbReference>
<keyword evidence="2" id="KW-0547">Nucleotide-binding</keyword>
<evidence type="ECO:0000259" key="8">
    <source>
        <dbReference type="PROSITE" id="PS51192"/>
    </source>
</evidence>
<evidence type="ECO:0000256" key="4">
    <source>
        <dbReference type="ARBA" id="ARBA00022801"/>
    </source>
</evidence>
<sequence>MMIVERECQKDRISELFSEEGPLSRVVSGYKYRKDQVRLAEEFWEAMNSGEVLLAEAPTGTGKTLSLLVPSLLFAQQGGKVVYVTSTRNLQNQMMDHHIPRLMQVFDAGVKCGAIKGKNNYACYRKVMHELKDADSSVSTEIGLWFDRTTYGELDEIASYVPIEWSFKFAISQEDCLGTRCPFRSECFFLKLIKKAQSWDIVVTNYHFFLSHLIGSKGKFVVPVDVLIFDEAHRVAEIARNVSAIKVGFLNIQRPINMLLKEVVPFLYKEGFKEADSLVKSGNNFLKLGKELFVNFEKNLKPGQVLSGALKSELFLKLKGEYDVISGELQRVVNDEKLDGADESFFSLAVLETFEGLRKSYEQLSWCTSFCNYPNWAYWWDGMHLVSAPVYASEVLKENVEALSPHSLIAVSATLALGGDFSYWQQETGITADRTLVVDSPFELEKQMEIWVVETNKKVTDFGYEKTISRIVEHFCDENGGRTLVLLSSLNLLKSVGEYMKSKTKQYNVYVQGDTQLSKLVTSFREDLTSVLIGSVTFREGFDVPGEGLTQVIIDRIPFDHPEDPIMKTLKALSGREYFRSFVLPKAKLTLKQAAGRLIRTEEDKGRLVILDGRVLSRIDWKIYESLPKVPYKKITLA</sequence>
<dbReference type="Proteomes" id="UP000005868">
    <property type="component" value="Chromosome"/>
</dbReference>
<dbReference type="InterPro" id="IPR006554">
    <property type="entry name" value="Helicase-like_DEXD_c2"/>
</dbReference>
<feature type="domain" description="Helicase ATP-binding" evidence="8">
    <location>
        <begin position="44"/>
        <end position="249"/>
    </location>
</feature>
<keyword evidence="1" id="KW-0411">Iron-sulfur</keyword>
<dbReference type="GO" id="GO:0016818">
    <property type="term" value="F:hydrolase activity, acting on acid anhydrides, in phosphorus-containing anhydrides"/>
    <property type="evidence" value="ECO:0007669"/>
    <property type="project" value="InterPro"/>
</dbReference>
<evidence type="ECO:0000256" key="2">
    <source>
        <dbReference type="ARBA" id="ARBA00022741"/>
    </source>
</evidence>
<dbReference type="InterPro" id="IPR045028">
    <property type="entry name" value="DinG/Rad3-like"/>
</dbReference>
<dbReference type="InterPro" id="IPR014001">
    <property type="entry name" value="Helicase_ATP-bd"/>
</dbReference>
<keyword evidence="1" id="KW-0479">Metal-binding</keyword>
<evidence type="ECO:0000256" key="6">
    <source>
        <dbReference type="ARBA" id="ARBA00023204"/>
    </source>
</evidence>
<reference evidence="11" key="1">
    <citation type="submission" date="2011-10" db="EMBL/GenBank/DDBJ databases">
        <title>The complete genome of chromosome of Thermovirga lienii DSM 17291.</title>
        <authorList>
            <consortium name="US DOE Joint Genome Institute (JGI-PGF)"/>
            <person name="Lucas S."/>
            <person name="Copeland A."/>
            <person name="Lapidus A."/>
            <person name="Glavina del Rio T."/>
            <person name="Dalin E."/>
            <person name="Tice H."/>
            <person name="Bruce D."/>
            <person name="Goodwin L."/>
            <person name="Pitluck S."/>
            <person name="Peters L."/>
            <person name="Mikhailova N."/>
            <person name="Saunders E."/>
            <person name="Kyrpides N."/>
            <person name="Mavromatis K."/>
            <person name="Ivanova N."/>
            <person name="Last F.I."/>
            <person name="Brettin T."/>
            <person name="Detter J.C."/>
            <person name="Han C."/>
            <person name="Larimer F."/>
            <person name="Land M."/>
            <person name="Hauser L."/>
            <person name="Markowitz V."/>
            <person name="Cheng J.-F."/>
            <person name="Hugenholtz P."/>
            <person name="Woyke T."/>
            <person name="Wu D."/>
            <person name="Spring S."/>
            <person name="Schroeder M."/>
            <person name="Brambilla E.-M."/>
            <person name="Klenk H.-P."/>
            <person name="Eisen J.A."/>
        </authorList>
    </citation>
    <scope>NUCLEOTIDE SEQUENCE [LARGE SCALE GENOMIC DNA]</scope>
    <source>
        <strain evidence="11">ATCC BAA-1197 / DSM 17291 / Cas60314</strain>
    </source>
</reference>
<dbReference type="InterPro" id="IPR006935">
    <property type="entry name" value="Helicase/UvrB_N"/>
</dbReference>
<dbReference type="InterPro" id="IPR027417">
    <property type="entry name" value="P-loop_NTPase"/>
</dbReference>
<dbReference type="KEGG" id="tli:Tlie_0706"/>
<dbReference type="Pfam" id="PF13307">
    <property type="entry name" value="Helicase_C_2"/>
    <property type="match status" value="1"/>
</dbReference>
<dbReference type="PANTHER" id="PTHR11472">
    <property type="entry name" value="DNA REPAIR DEAD HELICASE RAD3/XP-D SUBFAMILY MEMBER"/>
    <property type="match status" value="1"/>
</dbReference>
<dbReference type="STRING" id="580340.Tlie_0706"/>
<feature type="domain" description="Helicase ATP-binding" evidence="9">
    <location>
        <begin position="22"/>
        <end position="270"/>
    </location>
</feature>
<dbReference type="GO" id="GO:0003677">
    <property type="term" value="F:DNA binding"/>
    <property type="evidence" value="ECO:0007669"/>
    <property type="project" value="InterPro"/>
</dbReference>
<dbReference type="AlphaFoldDB" id="G7V972"/>
<dbReference type="GO" id="GO:0005524">
    <property type="term" value="F:ATP binding"/>
    <property type="evidence" value="ECO:0007669"/>
    <property type="project" value="UniProtKB-KW"/>
</dbReference>
<keyword evidence="6" id="KW-0234">DNA repair</keyword>
<evidence type="ECO:0000256" key="5">
    <source>
        <dbReference type="ARBA" id="ARBA00022840"/>
    </source>
</evidence>